<dbReference type="Gene3D" id="3.40.50.1240">
    <property type="entry name" value="Phosphoglycerate mutase-like"/>
    <property type="match status" value="1"/>
</dbReference>
<evidence type="ECO:0008006" key="3">
    <source>
        <dbReference type="Google" id="ProtNLM"/>
    </source>
</evidence>
<sequence length="368" mass="39198">MVNATGLLGVLFLVRHGDRLEFFQDPLTYNPSATFLTALGTVEEAALGNLLQEIYLLPSSPSAITGISFPVADVTQLLIRADAAGEGETILSSVGALIQGLYPPTTDFNSTLANGTTVIGADGGEQFLPVESVEQYEDISLNSFTSCPNFDAHTSAFYNSSQFSQEAQTAAPFLAALTPFLDGKSTDFINMFNIFDYVNVQNIHNASFHSALPSTFVEQAYGFANFHEGGVFSDASPDGIGNVAIRTMLPSLFTSLQRIANTSDPLKLALNGISYKPFISFFNLTAATADVSGDVDYASALAIEVNPPSASDSEAFVTIKFKNGTSDAAFHPVNLGRFGENATSIPLSTFVSELQVRVLFDSLMPVNG</sequence>
<dbReference type="EMBL" id="SFCI01001671">
    <property type="protein sequence ID" value="TFY75217.1"/>
    <property type="molecule type" value="Genomic_DNA"/>
</dbReference>
<comment type="caution">
    <text evidence="1">The sequence shown here is derived from an EMBL/GenBank/DDBJ whole genome shotgun (WGS) entry which is preliminary data.</text>
</comment>
<evidence type="ECO:0000313" key="1">
    <source>
        <dbReference type="EMBL" id="TFY75217.1"/>
    </source>
</evidence>
<dbReference type="InterPro" id="IPR029033">
    <property type="entry name" value="His_PPase_superfam"/>
</dbReference>
<proteinExistence type="predicted"/>
<reference evidence="1 2" key="1">
    <citation type="submission" date="2019-02" db="EMBL/GenBank/DDBJ databases">
        <title>Genome sequencing of the rare red list fungi Hericium alpestre (H. flagellum).</title>
        <authorList>
            <person name="Buettner E."/>
            <person name="Kellner H."/>
        </authorList>
    </citation>
    <scope>NUCLEOTIDE SEQUENCE [LARGE SCALE GENOMIC DNA]</scope>
    <source>
        <strain evidence="1 2">DSM 108284</strain>
    </source>
</reference>
<dbReference type="Proteomes" id="UP000298061">
    <property type="component" value="Unassembled WGS sequence"/>
</dbReference>
<dbReference type="GO" id="GO:0016791">
    <property type="term" value="F:phosphatase activity"/>
    <property type="evidence" value="ECO:0007669"/>
    <property type="project" value="TreeGrafter"/>
</dbReference>
<dbReference type="PANTHER" id="PTHR11567:SF142">
    <property type="entry name" value="PHOSPHOGLYCERATE MUTASE-LIKE PROTEIN"/>
    <property type="match status" value="1"/>
</dbReference>
<dbReference type="InterPro" id="IPR050645">
    <property type="entry name" value="Histidine_acid_phosphatase"/>
</dbReference>
<protein>
    <recommendedName>
        <fullName evidence="3">Phosphoglycerate mutase-like protein</fullName>
    </recommendedName>
</protein>
<accession>A0A4Y9ZMA4</accession>
<dbReference type="OrthoDB" id="258392at2759"/>
<dbReference type="PANTHER" id="PTHR11567">
    <property type="entry name" value="ACID PHOSPHATASE-RELATED"/>
    <property type="match status" value="1"/>
</dbReference>
<evidence type="ECO:0000313" key="2">
    <source>
        <dbReference type="Proteomes" id="UP000298061"/>
    </source>
</evidence>
<name>A0A4Y9ZMA4_9AGAM</name>
<dbReference type="STRING" id="135208.A0A4Y9ZMA4"/>
<organism evidence="1 2">
    <name type="scientific">Hericium alpestre</name>
    <dbReference type="NCBI Taxonomy" id="135208"/>
    <lineage>
        <taxon>Eukaryota</taxon>
        <taxon>Fungi</taxon>
        <taxon>Dikarya</taxon>
        <taxon>Basidiomycota</taxon>
        <taxon>Agaricomycotina</taxon>
        <taxon>Agaricomycetes</taxon>
        <taxon>Russulales</taxon>
        <taxon>Hericiaceae</taxon>
        <taxon>Hericium</taxon>
    </lineage>
</organism>
<keyword evidence="2" id="KW-1185">Reference proteome</keyword>
<dbReference type="SUPFAM" id="SSF53254">
    <property type="entry name" value="Phosphoglycerate mutase-like"/>
    <property type="match status" value="1"/>
</dbReference>
<dbReference type="AlphaFoldDB" id="A0A4Y9ZMA4"/>
<gene>
    <name evidence="1" type="ORF">EWM64_g8795</name>
</gene>